<gene>
    <name evidence="2" type="ORF">CBR_g29571</name>
</gene>
<dbReference type="EMBL" id="BFEA01000319">
    <property type="protein sequence ID" value="GBG79424.1"/>
    <property type="molecule type" value="Genomic_DNA"/>
</dbReference>
<proteinExistence type="predicted"/>
<sequence>MFSERGLPLSQFSSKWTMILEYRSKNSTGDGRLKEISSTAAPNEEIEVGAKKGGEDAREEERKPESREDKRGTSREASTRGKPHTRNVSRAESRKGNLQASKADNDANAEDPGIVEEKEKVNGISSHFESMHHSEGLKEEDSKTTADLAALALATTCPADREGKPLAGCYMVPEDVLRKPLMDLKRALLNEMEDAEMVICNEAERFRDTQENSLTRELDVNLRKHRPRAGHVEEDLRHER</sequence>
<feature type="compositionally biased region" description="Basic and acidic residues" evidence="1">
    <location>
        <begin position="230"/>
        <end position="240"/>
    </location>
</feature>
<keyword evidence="3" id="KW-1185">Reference proteome</keyword>
<evidence type="ECO:0000313" key="2">
    <source>
        <dbReference type="EMBL" id="GBG79424.1"/>
    </source>
</evidence>
<feature type="compositionally biased region" description="Basic and acidic residues" evidence="1">
    <location>
        <begin position="48"/>
        <end position="79"/>
    </location>
</feature>
<dbReference type="Proteomes" id="UP000265515">
    <property type="component" value="Unassembled WGS sequence"/>
</dbReference>
<evidence type="ECO:0000256" key="1">
    <source>
        <dbReference type="SAM" id="MobiDB-lite"/>
    </source>
</evidence>
<dbReference type="Gramene" id="GBG79424">
    <property type="protein sequence ID" value="GBG79424"/>
    <property type="gene ID" value="CBR_g29571"/>
</dbReference>
<dbReference type="STRING" id="69332.A0A388LAX0"/>
<organism evidence="2 3">
    <name type="scientific">Chara braunii</name>
    <name type="common">Braun's stonewort</name>
    <dbReference type="NCBI Taxonomy" id="69332"/>
    <lineage>
        <taxon>Eukaryota</taxon>
        <taxon>Viridiplantae</taxon>
        <taxon>Streptophyta</taxon>
        <taxon>Charophyceae</taxon>
        <taxon>Charales</taxon>
        <taxon>Characeae</taxon>
        <taxon>Chara</taxon>
    </lineage>
</organism>
<feature type="region of interest" description="Disordered" evidence="1">
    <location>
        <begin position="218"/>
        <end position="240"/>
    </location>
</feature>
<evidence type="ECO:0000313" key="3">
    <source>
        <dbReference type="Proteomes" id="UP000265515"/>
    </source>
</evidence>
<feature type="region of interest" description="Disordered" evidence="1">
    <location>
        <begin position="23"/>
        <end position="124"/>
    </location>
</feature>
<protein>
    <submittedName>
        <fullName evidence="2">Uncharacterized protein</fullName>
    </submittedName>
</protein>
<reference evidence="2 3" key="1">
    <citation type="journal article" date="2018" name="Cell">
        <title>The Chara Genome: Secondary Complexity and Implications for Plant Terrestrialization.</title>
        <authorList>
            <person name="Nishiyama T."/>
            <person name="Sakayama H."/>
            <person name="Vries J.D."/>
            <person name="Buschmann H."/>
            <person name="Saint-Marcoux D."/>
            <person name="Ullrich K.K."/>
            <person name="Haas F.B."/>
            <person name="Vanderstraeten L."/>
            <person name="Becker D."/>
            <person name="Lang D."/>
            <person name="Vosolsobe S."/>
            <person name="Rombauts S."/>
            <person name="Wilhelmsson P.K.I."/>
            <person name="Janitza P."/>
            <person name="Kern R."/>
            <person name="Heyl A."/>
            <person name="Rumpler F."/>
            <person name="Villalobos L.I.A.C."/>
            <person name="Clay J.M."/>
            <person name="Skokan R."/>
            <person name="Toyoda A."/>
            <person name="Suzuki Y."/>
            <person name="Kagoshima H."/>
            <person name="Schijlen E."/>
            <person name="Tajeshwar N."/>
            <person name="Catarino B."/>
            <person name="Hetherington A.J."/>
            <person name="Saltykova A."/>
            <person name="Bonnot C."/>
            <person name="Breuninger H."/>
            <person name="Symeonidi A."/>
            <person name="Radhakrishnan G.V."/>
            <person name="Van Nieuwerburgh F."/>
            <person name="Deforce D."/>
            <person name="Chang C."/>
            <person name="Karol K.G."/>
            <person name="Hedrich R."/>
            <person name="Ulvskov P."/>
            <person name="Glockner G."/>
            <person name="Delwiche C.F."/>
            <person name="Petrasek J."/>
            <person name="Van de Peer Y."/>
            <person name="Friml J."/>
            <person name="Beilby M."/>
            <person name="Dolan L."/>
            <person name="Kohara Y."/>
            <person name="Sugano S."/>
            <person name="Fujiyama A."/>
            <person name="Delaux P.-M."/>
            <person name="Quint M."/>
            <person name="TheiBen G."/>
            <person name="Hagemann M."/>
            <person name="Harholt J."/>
            <person name="Dunand C."/>
            <person name="Zachgo S."/>
            <person name="Langdale J."/>
            <person name="Maumus F."/>
            <person name="Straeten D.V.D."/>
            <person name="Gould S.B."/>
            <person name="Rensing S.A."/>
        </authorList>
    </citation>
    <scope>NUCLEOTIDE SEQUENCE [LARGE SCALE GENOMIC DNA]</scope>
    <source>
        <strain evidence="2 3">S276</strain>
    </source>
</reference>
<accession>A0A388LAX0</accession>
<comment type="caution">
    <text evidence="2">The sequence shown here is derived from an EMBL/GenBank/DDBJ whole genome shotgun (WGS) entry which is preliminary data.</text>
</comment>
<dbReference type="AlphaFoldDB" id="A0A388LAX0"/>
<name>A0A388LAX0_CHABU</name>